<dbReference type="GeneID" id="114336430"/>
<keyword evidence="15" id="KW-1185">Reference proteome</keyword>
<evidence type="ECO:0000256" key="7">
    <source>
        <dbReference type="ARBA" id="ARBA00023053"/>
    </source>
</evidence>
<comment type="similarity">
    <text evidence="2">Belongs to the major facilitator superfamily. Sodium/anion cotransporter family.</text>
</comment>
<keyword evidence="5" id="KW-0769">Symport</keyword>
<feature type="transmembrane region" description="Helical" evidence="12">
    <location>
        <begin position="30"/>
        <end position="55"/>
    </location>
</feature>
<dbReference type="PROSITE" id="PS50850">
    <property type="entry name" value="MFS"/>
    <property type="match status" value="1"/>
</dbReference>
<protein>
    <recommendedName>
        <fullName evidence="11">Putative inorganic phosphate cotransporter</fullName>
    </recommendedName>
</protein>
<feature type="transmembrane region" description="Helical" evidence="12">
    <location>
        <begin position="75"/>
        <end position="95"/>
    </location>
</feature>
<feature type="domain" description="Major facilitator superfamily (MFS) profile" evidence="13">
    <location>
        <begin position="28"/>
        <end position="457"/>
    </location>
</feature>
<dbReference type="CDD" id="cd17318">
    <property type="entry name" value="MFS_SLC17"/>
    <property type="match status" value="1"/>
</dbReference>
<keyword evidence="4 12" id="KW-0812">Transmembrane</keyword>
<feature type="transmembrane region" description="Helical" evidence="12">
    <location>
        <begin position="401"/>
        <end position="424"/>
    </location>
</feature>
<dbReference type="GO" id="GO:0006814">
    <property type="term" value="P:sodium ion transport"/>
    <property type="evidence" value="ECO:0007669"/>
    <property type="project" value="UniProtKB-KW"/>
</dbReference>
<keyword evidence="8 12" id="KW-0472">Membrane</keyword>
<dbReference type="GO" id="GO:0015293">
    <property type="term" value="F:symporter activity"/>
    <property type="evidence" value="ECO:0007669"/>
    <property type="project" value="UniProtKB-KW"/>
</dbReference>
<evidence type="ECO:0000256" key="11">
    <source>
        <dbReference type="ARBA" id="ARBA00068450"/>
    </source>
</evidence>
<dbReference type="SUPFAM" id="SSF103473">
    <property type="entry name" value="MFS general substrate transporter"/>
    <property type="match status" value="1"/>
</dbReference>
<dbReference type="GO" id="GO:0016020">
    <property type="term" value="C:membrane"/>
    <property type="evidence" value="ECO:0007669"/>
    <property type="project" value="UniProtKB-SubCell"/>
</dbReference>
<keyword evidence="7" id="KW-0915">Sodium</keyword>
<keyword evidence="9" id="KW-0406">Ion transport</keyword>
<feature type="transmembrane region" description="Helical" evidence="12">
    <location>
        <begin position="360"/>
        <end position="380"/>
    </location>
</feature>
<reference evidence="16" key="1">
    <citation type="submission" date="2025-04" db="UniProtKB">
        <authorList>
            <consortium name="RefSeq"/>
        </authorList>
    </citation>
    <scope>IDENTIFICATION</scope>
    <source>
        <tissue evidence="16">Whole insect</tissue>
    </source>
</reference>
<evidence type="ECO:0000256" key="8">
    <source>
        <dbReference type="ARBA" id="ARBA00023136"/>
    </source>
</evidence>
<dbReference type="PANTHER" id="PTHR11662">
    <property type="entry name" value="SOLUTE CARRIER FAMILY 17"/>
    <property type="match status" value="1"/>
</dbReference>
<evidence type="ECO:0000256" key="6">
    <source>
        <dbReference type="ARBA" id="ARBA00022989"/>
    </source>
</evidence>
<evidence type="ECO:0000256" key="10">
    <source>
        <dbReference type="ARBA" id="ARBA00054632"/>
    </source>
</evidence>
<evidence type="ECO:0000256" key="3">
    <source>
        <dbReference type="ARBA" id="ARBA00022448"/>
    </source>
</evidence>
<feature type="transmembrane region" description="Helical" evidence="12">
    <location>
        <begin position="335"/>
        <end position="354"/>
    </location>
</feature>
<feature type="transmembrane region" description="Helical" evidence="12">
    <location>
        <begin position="192"/>
        <end position="214"/>
    </location>
</feature>
<feature type="transmembrane region" description="Helical" evidence="12">
    <location>
        <begin position="102"/>
        <end position="121"/>
    </location>
</feature>
<gene>
    <name evidence="16" type="primary">LOC114336430</name>
</gene>
<sequence>MIHFSWDEIFTKIKTYFDCSWLGVRHIQYVMLFVVVNICYAVRSILSIAIFAMTAEDPPDKSIPTYPEWVPYKNIMLSSFFWGYICLQIVAGILIKRYGPKWFLGGAIFIGCLFCCLIPLLGARMGYGGVIFCRIVTGLTQGFLFPSIHCLLSSWTPLQDRAKFGTFVYAGGPLGNVISMPIAGFISNSHLGWPAVFYLFGALGIVWSVVWFIIGSDSPSKHKSISEEEVQYIEQNTEPRDKEEKVEPTPWKAILTSMPVWAILVSHCGQNFGFWTLLTEIPSYMHQILNFDLKSNSTLSSLPYLTNWILSLFMSPIADFIIIKKYANVGQSRKIFNTIGLWIPALALISLTFVDSDNRVAAIILLTIAVGFNSAVYSGYNVNHLDISPVHAGTLMALTNSVSNIFSLISPLVVDAIIAITGYQENQKQLWTFVFCIAAGIYILCGCFYDLFASGEVQSWNTSGTSSVDPESQKPEKQQEAEVFEDIQLGKVENGI</sequence>
<dbReference type="InParanoid" id="A0A6P7G162"/>
<dbReference type="RefSeq" id="XP_028142596.1">
    <property type="nucleotide sequence ID" value="XM_028286795.1"/>
</dbReference>
<dbReference type="Proteomes" id="UP001652700">
    <property type="component" value="Unplaced"/>
</dbReference>
<keyword evidence="6 12" id="KW-1133">Transmembrane helix</keyword>
<feature type="transmembrane region" description="Helical" evidence="12">
    <location>
        <begin position="260"/>
        <end position="285"/>
    </location>
</feature>
<evidence type="ECO:0000313" key="16">
    <source>
        <dbReference type="RefSeq" id="XP_028142596.1"/>
    </source>
</evidence>
<dbReference type="AlphaFoldDB" id="A0A6P7G162"/>
<evidence type="ECO:0000256" key="1">
    <source>
        <dbReference type="ARBA" id="ARBA00004141"/>
    </source>
</evidence>
<evidence type="ECO:0000256" key="12">
    <source>
        <dbReference type="SAM" id="Phobius"/>
    </source>
</evidence>
<evidence type="ECO:0000259" key="13">
    <source>
        <dbReference type="PROSITE" id="PS50850"/>
    </source>
</evidence>
<feature type="transmembrane region" description="Helical" evidence="12">
    <location>
        <begin position="430"/>
        <end position="452"/>
    </location>
</feature>
<evidence type="ECO:0000256" key="5">
    <source>
        <dbReference type="ARBA" id="ARBA00022847"/>
    </source>
</evidence>
<proteinExistence type="inferred from homology"/>
<dbReference type="Pfam" id="PF07690">
    <property type="entry name" value="MFS_1"/>
    <property type="match status" value="1"/>
</dbReference>
<organism evidence="16">
    <name type="scientific">Diabrotica virgifera virgifera</name>
    <name type="common">western corn rootworm</name>
    <dbReference type="NCBI Taxonomy" id="50390"/>
    <lineage>
        <taxon>Eukaryota</taxon>
        <taxon>Metazoa</taxon>
        <taxon>Ecdysozoa</taxon>
        <taxon>Arthropoda</taxon>
        <taxon>Hexapoda</taxon>
        <taxon>Insecta</taxon>
        <taxon>Pterygota</taxon>
        <taxon>Neoptera</taxon>
        <taxon>Endopterygota</taxon>
        <taxon>Coleoptera</taxon>
        <taxon>Polyphaga</taxon>
        <taxon>Cucujiformia</taxon>
        <taxon>Chrysomeloidea</taxon>
        <taxon>Chrysomelidae</taxon>
        <taxon>Galerucinae</taxon>
        <taxon>Diabroticina</taxon>
        <taxon>Diabroticites</taxon>
        <taxon>Diabrotica</taxon>
    </lineage>
</organism>
<dbReference type="OrthoDB" id="2985014at2759"/>
<dbReference type="Gene3D" id="1.20.1250.20">
    <property type="entry name" value="MFS general substrate transporter like domains"/>
    <property type="match status" value="2"/>
</dbReference>
<evidence type="ECO:0000256" key="9">
    <source>
        <dbReference type="ARBA" id="ARBA00023201"/>
    </source>
</evidence>
<comment type="function">
    <text evidence="10">May be an inorganic phosphate cotransporter.</text>
</comment>
<dbReference type="EnsemblMetazoa" id="XM_028286795.2">
    <property type="protein sequence ID" value="XP_028142596.1"/>
    <property type="gene ID" value="LOC114336430"/>
</dbReference>
<name>A0A6P7G162_DIAVI</name>
<dbReference type="FunFam" id="1.20.1250.20:FF:000144">
    <property type="entry name" value="Picot, isoform B"/>
    <property type="match status" value="1"/>
</dbReference>
<dbReference type="InterPro" id="IPR050382">
    <property type="entry name" value="MFS_Na/Anion_cotransporter"/>
</dbReference>
<dbReference type="KEGG" id="dvv:114336430"/>
<evidence type="ECO:0000313" key="15">
    <source>
        <dbReference type="Proteomes" id="UP001652700"/>
    </source>
</evidence>
<evidence type="ECO:0000256" key="2">
    <source>
        <dbReference type="ARBA" id="ARBA00008586"/>
    </source>
</evidence>
<dbReference type="GO" id="GO:0006820">
    <property type="term" value="P:monoatomic anion transport"/>
    <property type="evidence" value="ECO:0007669"/>
    <property type="project" value="TreeGrafter"/>
</dbReference>
<feature type="transmembrane region" description="Helical" evidence="12">
    <location>
        <begin position="305"/>
        <end position="323"/>
    </location>
</feature>
<keyword evidence="3" id="KW-0813">Transport</keyword>
<keyword evidence="9" id="KW-0739">Sodium transport</keyword>
<accession>A0A6P7G162</accession>
<feature type="transmembrane region" description="Helical" evidence="12">
    <location>
        <begin position="164"/>
        <end position="186"/>
    </location>
</feature>
<dbReference type="PANTHER" id="PTHR11662:SF280">
    <property type="entry name" value="FI21844P1-RELATED"/>
    <property type="match status" value="1"/>
</dbReference>
<reference evidence="14" key="2">
    <citation type="submission" date="2025-05" db="UniProtKB">
        <authorList>
            <consortium name="EnsemblMetazoa"/>
        </authorList>
    </citation>
    <scope>IDENTIFICATION</scope>
</reference>
<dbReference type="InterPro" id="IPR036259">
    <property type="entry name" value="MFS_trans_sf"/>
</dbReference>
<dbReference type="InterPro" id="IPR011701">
    <property type="entry name" value="MFS"/>
</dbReference>
<comment type="subcellular location">
    <subcellularLocation>
        <location evidence="1">Membrane</location>
        <topology evidence="1">Multi-pass membrane protein</topology>
    </subcellularLocation>
</comment>
<feature type="transmembrane region" description="Helical" evidence="12">
    <location>
        <begin position="127"/>
        <end position="152"/>
    </location>
</feature>
<dbReference type="FunFam" id="1.20.1250.20:FF:000003">
    <property type="entry name" value="Solute carrier family 17 member 3"/>
    <property type="match status" value="1"/>
</dbReference>
<evidence type="ECO:0000256" key="4">
    <source>
        <dbReference type="ARBA" id="ARBA00022692"/>
    </source>
</evidence>
<dbReference type="InterPro" id="IPR020846">
    <property type="entry name" value="MFS_dom"/>
</dbReference>
<evidence type="ECO:0000313" key="14">
    <source>
        <dbReference type="EnsemblMetazoa" id="XP_028142596.1"/>
    </source>
</evidence>